<evidence type="ECO:0000256" key="1">
    <source>
        <dbReference type="SAM" id="MobiDB-lite"/>
    </source>
</evidence>
<sequence length="161" mass="17143">MPVLPAGRGSGAIKCNFRLVESSLPLRHLKLFSRSRNPSKLKETKMASNYVDAAEEIKFDHHHNQHHHHHHHHHAQGSSPRAFRRTLSSNSSACGDGAAAAAAAPPKCVCAPATHAGSFKCRLHRAASHHSPPSPVAAAAPSIRPPPPAVSSSANRTVEAQ</sequence>
<feature type="region of interest" description="Disordered" evidence="1">
    <location>
        <begin position="62"/>
        <end position="88"/>
    </location>
</feature>
<gene>
    <name evidence="2" type="ORF">CB5_LOCUS19914</name>
</gene>
<proteinExistence type="predicted"/>
<accession>A0A6V7Q119</accession>
<feature type="compositionally biased region" description="Basic residues" evidence="1">
    <location>
        <begin position="62"/>
        <end position="75"/>
    </location>
</feature>
<protein>
    <submittedName>
        <fullName evidence="2">Uncharacterized protein</fullName>
    </submittedName>
</protein>
<organism evidence="2">
    <name type="scientific">Ananas comosus var. bracteatus</name>
    <name type="common">red pineapple</name>
    <dbReference type="NCBI Taxonomy" id="296719"/>
    <lineage>
        <taxon>Eukaryota</taxon>
        <taxon>Viridiplantae</taxon>
        <taxon>Streptophyta</taxon>
        <taxon>Embryophyta</taxon>
        <taxon>Tracheophyta</taxon>
        <taxon>Spermatophyta</taxon>
        <taxon>Magnoliopsida</taxon>
        <taxon>Liliopsida</taxon>
        <taxon>Poales</taxon>
        <taxon>Bromeliaceae</taxon>
        <taxon>Bromelioideae</taxon>
        <taxon>Ananas</taxon>
    </lineage>
</organism>
<feature type="region of interest" description="Disordered" evidence="1">
    <location>
        <begin position="127"/>
        <end position="161"/>
    </location>
</feature>
<dbReference type="EMBL" id="LR862131">
    <property type="protein sequence ID" value="CAD1836703.1"/>
    <property type="molecule type" value="Genomic_DNA"/>
</dbReference>
<reference evidence="2" key="1">
    <citation type="submission" date="2020-07" db="EMBL/GenBank/DDBJ databases">
        <authorList>
            <person name="Lin J."/>
        </authorList>
    </citation>
    <scope>NUCLEOTIDE SEQUENCE</scope>
</reference>
<dbReference type="AlphaFoldDB" id="A0A6V7Q119"/>
<evidence type="ECO:0000313" key="2">
    <source>
        <dbReference type="EMBL" id="CAD1836703.1"/>
    </source>
</evidence>
<name>A0A6V7Q119_ANACO</name>